<gene>
    <name evidence="1" type="ORF">PoB_000823200</name>
</gene>
<accession>A0AAV3YHN7</accession>
<sequence>MALSLFLSELRNFSAPWDTEDQVRPSTDRCPIVPRKLAGQQRYFLAPPLTWLGQLSHGYPPPLFSQYRH</sequence>
<dbReference type="EMBL" id="BLXT01000945">
    <property type="protein sequence ID" value="GFN81726.1"/>
    <property type="molecule type" value="Genomic_DNA"/>
</dbReference>
<protein>
    <submittedName>
        <fullName evidence="1">Uncharacterized protein</fullName>
    </submittedName>
</protein>
<evidence type="ECO:0000313" key="2">
    <source>
        <dbReference type="Proteomes" id="UP000735302"/>
    </source>
</evidence>
<dbReference type="AlphaFoldDB" id="A0AAV3YHN7"/>
<keyword evidence="2" id="KW-1185">Reference proteome</keyword>
<reference evidence="1 2" key="1">
    <citation type="journal article" date="2021" name="Elife">
        <title>Chloroplast acquisition without the gene transfer in kleptoplastic sea slugs, Plakobranchus ocellatus.</title>
        <authorList>
            <person name="Maeda T."/>
            <person name="Takahashi S."/>
            <person name="Yoshida T."/>
            <person name="Shimamura S."/>
            <person name="Takaki Y."/>
            <person name="Nagai Y."/>
            <person name="Toyoda A."/>
            <person name="Suzuki Y."/>
            <person name="Arimoto A."/>
            <person name="Ishii H."/>
            <person name="Satoh N."/>
            <person name="Nishiyama T."/>
            <person name="Hasebe M."/>
            <person name="Maruyama T."/>
            <person name="Minagawa J."/>
            <person name="Obokata J."/>
            <person name="Shigenobu S."/>
        </authorList>
    </citation>
    <scope>NUCLEOTIDE SEQUENCE [LARGE SCALE GENOMIC DNA]</scope>
</reference>
<dbReference type="Proteomes" id="UP000735302">
    <property type="component" value="Unassembled WGS sequence"/>
</dbReference>
<name>A0AAV3YHN7_9GAST</name>
<evidence type="ECO:0000313" key="1">
    <source>
        <dbReference type="EMBL" id="GFN81726.1"/>
    </source>
</evidence>
<comment type="caution">
    <text evidence="1">The sequence shown here is derived from an EMBL/GenBank/DDBJ whole genome shotgun (WGS) entry which is preliminary data.</text>
</comment>
<proteinExistence type="predicted"/>
<organism evidence="1 2">
    <name type="scientific">Plakobranchus ocellatus</name>
    <dbReference type="NCBI Taxonomy" id="259542"/>
    <lineage>
        <taxon>Eukaryota</taxon>
        <taxon>Metazoa</taxon>
        <taxon>Spiralia</taxon>
        <taxon>Lophotrochozoa</taxon>
        <taxon>Mollusca</taxon>
        <taxon>Gastropoda</taxon>
        <taxon>Heterobranchia</taxon>
        <taxon>Euthyneura</taxon>
        <taxon>Panpulmonata</taxon>
        <taxon>Sacoglossa</taxon>
        <taxon>Placobranchoidea</taxon>
        <taxon>Plakobranchidae</taxon>
        <taxon>Plakobranchus</taxon>
    </lineage>
</organism>